<keyword evidence="5 11" id="KW-0378">Hydrolase</keyword>
<comment type="catalytic activity">
    <reaction evidence="9">
        <text>N(4)-(alpha-D-Man-(1-&gt;2)-alpha-D-Man-(1-&gt;2)-alpha-D-Man-(1-&gt;3)-[alpha-D-Man-(1-&gt;3)-[alpha-D-Man-(1-&gt;2)-alpha-D-Man-(1-&gt;6)]-alpha-D-Man-(1-&gt;6)]-beta-D-Man-(1-&gt;4)-beta-D-GlcNAc-(1-&gt;4)-beta-D-GlcNAc)-L-asparaginyl-[protein] (N-glucan mannose isomer 8A1,2,3B1,3) + 3 H2O = N(4)-(alpha-D-Man-(1-&gt;3)-[alpha-D-Man-(1-&gt;3)-[alpha-D-Man-(1-&gt;6)]-alpha-D-Man-(1-&gt;6)]-beta-D-Man-(1-&gt;4)-beta-D-GlcNAc-(1-&gt;4)-beta-D-GlcNAc)-L-asparaginyl-[protein] (N-glucan mannose isomer 5A1,2) + 3 beta-D-mannose</text>
        <dbReference type="Rhea" id="RHEA:56028"/>
        <dbReference type="Rhea" id="RHEA-COMP:14358"/>
        <dbReference type="Rhea" id="RHEA-COMP:14367"/>
        <dbReference type="ChEBI" id="CHEBI:15377"/>
        <dbReference type="ChEBI" id="CHEBI:28563"/>
        <dbReference type="ChEBI" id="CHEBI:59087"/>
        <dbReference type="ChEBI" id="CHEBI:60628"/>
        <dbReference type="EC" id="3.2.1.113"/>
    </reaction>
</comment>
<keyword evidence="8 11" id="KW-0326">Glycosidase</keyword>
<comment type="cofactor">
    <cofactor evidence="1">
        <name>Ca(2+)</name>
        <dbReference type="ChEBI" id="CHEBI:29108"/>
    </cofactor>
</comment>
<dbReference type="InterPro" id="IPR012341">
    <property type="entry name" value="6hp_glycosidase-like_sf"/>
</dbReference>
<evidence type="ECO:0000313" key="13">
    <source>
        <dbReference type="Proteomes" id="UP001305779"/>
    </source>
</evidence>
<evidence type="ECO:0000256" key="11">
    <source>
        <dbReference type="RuleBase" id="RU361193"/>
    </source>
</evidence>
<evidence type="ECO:0000256" key="8">
    <source>
        <dbReference type="ARBA" id="ARBA00023295"/>
    </source>
</evidence>
<evidence type="ECO:0000256" key="7">
    <source>
        <dbReference type="ARBA" id="ARBA00023180"/>
    </source>
</evidence>
<comment type="similarity">
    <text evidence="3 11">Belongs to the glycosyl hydrolase 47 family.</text>
</comment>
<proteinExistence type="inferred from homology"/>
<keyword evidence="6" id="KW-1015">Disulfide bond</keyword>
<gene>
    <name evidence="12" type="ORF">PRZ48_010236</name>
</gene>
<evidence type="ECO:0000256" key="4">
    <source>
        <dbReference type="ARBA" id="ARBA00022729"/>
    </source>
</evidence>
<reference evidence="12 13" key="1">
    <citation type="journal article" date="2023" name="G3 (Bethesda)">
        <title>A chromosome-level genome assembly of Zasmidium syzygii isolated from banana leaves.</title>
        <authorList>
            <person name="van Westerhoven A.C."/>
            <person name="Mehrabi R."/>
            <person name="Talebi R."/>
            <person name="Steentjes M.B.F."/>
            <person name="Corcolon B."/>
            <person name="Chong P.A."/>
            <person name="Kema G.H.J."/>
            <person name="Seidl M.F."/>
        </authorList>
    </citation>
    <scope>NUCLEOTIDE SEQUENCE [LARGE SCALE GENOMIC DNA]</scope>
    <source>
        <strain evidence="12 13">P124</strain>
    </source>
</reference>
<dbReference type="Proteomes" id="UP001305779">
    <property type="component" value="Unassembled WGS sequence"/>
</dbReference>
<dbReference type="InterPro" id="IPR036026">
    <property type="entry name" value="Seven-hairpin_glycosidases"/>
</dbReference>
<evidence type="ECO:0000256" key="6">
    <source>
        <dbReference type="ARBA" id="ARBA00023157"/>
    </source>
</evidence>
<dbReference type="PRINTS" id="PR00747">
    <property type="entry name" value="GLYHDRLASE47"/>
</dbReference>
<evidence type="ECO:0000256" key="3">
    <source>
        <dbReference type="ARBA" id="ARBA00007658"/>
    </source>
</evidence>
<dbReference type="InterPro" id="IPR050749">
    <property type="entry name" value="Glycosyl_Hydrolase_47"/>
</dbReference>
<evidence type="ECO:0000256" key="10">
    <source>
        <dbReference type="ARBA" id="ARBA00048605"/>
    </source>
</evidence>
<evidence type="ECO:0000313" key="12">
    <source>
        <dbReference type="EMBL" id="KAK4499718.1"/>
    </source>
</evidence>
<evidence type="ECO:0000256" key="1">
    <source>
        <dbReference type="ARBA" id="ARBA00001913"/>
    </source>
</evidence>
<dbReference type="PANTHER" id="PTHR11742">
    <property type="entry name" value="MANNOSYL-OLIGOSACCHARIDE ALPHA-1,2-MANNOSIDASE-RELATED"/>
    <property type="match status" value="1"/>
</dbReference>
<keyword evidence="7" id="KW-0325">Glycoprotein</keyword>
<dbReference type="InterPro" id="IPR001382">
    <property type="entry name" value="Glyco_hydro_47"/>
</dbReference>
<dbReference type="SUPFAM" id="SSF48225">
    <property type="entry name" value="Seven-hairpin glycosidases"/>
    <property type="match status" value="1"/>
</dbReference>
<keyword evidence="4" id="KW-0732">Signal</keyword>
<comment type="caution">
    <text evidence="12">The sequence shown here is derived from an EMBL/GenBank/DDBJ whole genome shotgun (WGS) entry which is preliminary data.</text>
</comment>
<comment type="catalytic activity">
    <reaction evidence="10">
        <text>N(4)-(alpha-D-Man-(1-&gt;2)-alpha-D-Man-(1-&gt;2)-alpha-D-Man-(1-&gt;3)-[alpha-D-Man-(1-&gt;2)-alpha-D-Man-(1-&gt;3)-[alpha-D-Man-(1-&gt;2)-alpha-D-Man-(1-&gt;6)]-alpha-D-Man-(1-&gt;6)]-beta-D-Man-(1-&gt;4)-beta-D-GlcNAc-(1-&gt;4)-beta-D-GlcNAc)-L-asparaginyl-[protein] (N-glucan mannose isomer 9A1,2,3B1,2,3) + 4 H2O = N(4)-(alpha-D-Man-(1-&gt;3)-[alpha-D-Man-(1-&gt;3)-[alpha-D-Man-(1-&gt;6)]-alpha-D-Man-(1-&gt;6)]-beta-D-Man-(1-&gt;4)-beta-D-GlcNAc-(1-&gt;4)-beta-D-GlcNAc)-L-asparaginyl-[protein] (N-glucan mannose isomer 5A1,2) + 4 beta-D-mannose</text>
        <dbReference type="Rhea" id="RHEA:56008"/>
        <dbReference type="Rhea" id="RHEA-COMP:14356"/>
        <dbReference type="Rhea" id="RHEA-COMP:14367"/>
        <dbReference type="ChEBI" id="CHEBI:15377"/>
        <dbReference type="ChEBI" id="CHEBI:28563"/>
        <dbReference type="ChEBI" id="CHEBI:59087"/>
        <dbReference type="ChEBI" id="CHEBI:139493"/>
        <dbReference type="EC" id="3.2.1.113"/>
    </reaction>
</comment>
<protein>
    <recommendedName>
        <fullName evidence="11">alpha-1,2-Mannosidase</fullName>
        <ecNumber evidence="11">3.2.1.-</ecNumber>
    </recommendedName>
</protein>
<keyword evidence="13" id="KW-1185">Reference proteome</keyword>
<dbReference type="EC" id="3.2.1.-" evidence="11"/>
<dbReference type="PANTHER" id="PTHR11742:SF101">
    <property type="entry name" value="MANNOSYL-OLIGOSACCHARIDE ALPHA-1,2-MANNOSIDASE 1B"/>
    <property type="match status" value="1"/>
</dbReference>
<evidence type="ECO:0000256" key="5">
    <source>
        <dbReference type="ARBA" id="ARBA00022801"/>
    </source>
</evidence>
<evidence type="ECO:0000256" key="9">
    <source>
        <dbReference type="ARBA" id="ARBA00047669"/>
    </source>
</evidence>
<evidence type="ECO:0000256" key="2">
    <source>
        <dbReference type="ARBA" id="ARBA00004922"/>
    </source>
</evidence>
<dbReference type="Gene3D" id="1.50.10.10">
    <property type="match status" value="1"/>
</dbReference>
<organism evidence="12 13">
    <name type="scientific">Zasmidium cellare</name>
    <name type="common">Wine cellar mold</name>
    <name type="synonym">Racodium cellare</name>
    <dbReference type="NCBI Taxonomy" id="395010"/>
    <lineage>
        <taxon>Eukaryota</taxon>
        <taxon>Fungi</taxon>
        <taxon>Dikarya</taxon>
        <taxon>Ascomycota</taxon>
        <taxon>Pezizomycotina</taxon>
        <taxon>Dothideomycetes</taxon>
        <taxon>Dothideomycetidae</taxon>
        <taxon>Mycosphaerellales</taxon>
        <taxon>Mycosphaerellaceae</taxon>
        <taxon>Zasmidium</taxon>
    </lineage>
</organism>
<sequence length="469" mass="52031">MTGSGGSGGWGLIIIDGIDTAIVMGLKDIVDKQLAWIAAQDFNKTSDPQIDGFDTTIRLIGGLLSAYDLIQSGLVPYANQYNKTEVKALLNGAKTLADFLAPIFETDTGLPYFWINTTTRTGFPGPGNTAVDGTIILEYHRLSDLTHDESYRRVADKAESYLLNPQPPPVYPGLVGSNVDMNTGMFTNENAGWQSGVDSFFEYLIKSVVYDPTQEYANDYKNFWTTAVESTSKYLAVHPYGHQELTFITTLNNTGAPLYESDDYTCFAGGNFLLGGAYLNRQDFIDLGIAVTDSCHALFNSTTSGLNPLSYGWYGPDNMAAEPQYNGNGSTAVAARENFDEHGYFIRLDAWGALYTLYPEPIESMMYAWRITGDTTWQEYSWEVFQSLQADGNRPPVPMSSLTDVTQPRAGGQFNDIPRQVIYYFAETLKYFYLTFSDTDLVSLDDFTFNTEGHPLRVQRGTCSTSGHR</sequence>
<comment type="pathway">
    <text evidence="2">Protein modification; protein glycosylation.</text>
</comment>
<name>A0ABR0EF76_ZASCE</name>
<dbReference type="Pfam" id="PF01532">
    <property type="entry name" value="Glyco_hydro_47"/>
    <property type="match status" value="1"/>
</dbReference>
<dbReference type="EMBL" id="JAXOVC010000007">
    <property type="protein sequence ID" value="KAK4499718.1"/>
    <property type="molecule type" value="Genomic_DNA"/>
</dbReference>
<accession>A0ABR0EF76</accession>